<keyword evidence="4" id="KW-0732">Signal</keyword>
<organism evidence="5 6">
    <name type="scientific">Cylindrotheca closterium</name>
    <dbReference type="NCBI Taxonomy" id="2856"/>
    <lineage>
        <taxon>Eukaryota</taxon>
        <taxon>Sar</taxon>
        <taxon>Stramenopiles</taxon>
        <taxon>Ochrophyta</taxon>
        <taxon>Bacillariophyta</taxon>
        <taxon>Bacillariophyceae</taxon>
        <taxon>Bacillariophycidae</taxon>
        <taxon>Bacillariales</taxon>
        <taxon>Bacillariaceae</taxon>
        <taxon>Cylindrotheca</taxon>
    </lineage>
</organism>
<dbReference type="PANTHER" id="PTHR11592:SF78">
    <property type="entry name" value="GLUTATHIONE PEROXIDASE"/>
    <property type="match status" value="1"/>
</dbReference>
<dbReference type="SUPFAM" id="SSF52833">
    <property type="entry name" value="Thioredoxin-like"/>
    <property type="match status" value="1"/>
</dbReference>
<proteinExistence type="inferred from homology"/>
<dbReference type="GO" id="GO:0006979">
    <property type="term" value="P:response to oxidative stress"/>
    <property type="evidence" value="ECO:0007669"/>
    <property type="project" value="InterPro"/>
</dbReference>
<evidence type="ECO:0000256" key="3">
    <source>
        <dbReference type="ARBA" id="ARBA00023002"/>
    </source>
</evidence>
<feature type="chain" id="PRO_5042177130" description="Glutathione peroxidase" evidence="4">
    <location>
        <begin position="19"/>
        <end position="167"/>
    </location>
</feature>
<evidence type="ECO:0000313" key="5">
    <source>
        <dbReference type="EMBL" id="CAJ1968722.1"/>
    </source>
</evidence>
<dbReference type="Proteomes" id="UP001295423">
    <property type="component" value="Unassembled WGS sequence"/>
</dbReference>
<dbReference type="PIRSF" id="PIRSF000303">
    <property type="entry name" value="Glutathion_perox"/>
    <property type="match status" value="1"/>
</dbReference>
<evidence type="ECO:0000256" key="4">
    <source>
        <dbReference type="SAM" id="SignalP"/>
    </source>
</evidence>
<dbReference type="PANTHER" id="PTHR11592">
    <property type="entry name" value="GLUTATHIONE PEROXIDASE"/>
    <property type="match status" value="1"/>
</dbReference>
<dbReference type="PROSITE" id="PS51355">
    <property type="entry name" value="GLUTATHIONE_PEROXID_3"/>
    <property type="match status" value="1"/>
</dbReference>
<comment type="caution">
    <text evidence="5">The sequence shown here is derived from an EMBL/GenBank/DDBJ whole genome shotgun (WGS) entry which is preliminary data.</text>
</comment>
<accession>A0AAD2GCK8</accession>
<reference evidence="5" key="1">
    <citation type="submission" date="2023-08" db="EMBL/GenBank/DDBJ databases">
        <authorList>
            <person name="Audoor S."/>
            <person name="Bilcke G."/>
        </authorList>
    </citation>
    <scope>NUCLEOTIDE SEQUENCE</scope>
</reference>
<dbReference type="Gene3D" id="3.40.30.10">
    <property type="entry name" value="Glutaredoxin"/>
    <property type="match status" value="1"/>
</dbReference>
<protein>
    <recommendedName>
        <fullName evidence="7">Glutathione peroxidase</fullName>
    </recommendedName>
</protein>
<sequence length="167" mass="18374">MIRSLLLLVAYLATSAMAFSKASFYDLSATRSDGSIQSMEDCKGKVVYATNVASRLTRREYDQMKQLGERWGDDLMILAFPSMEFGGQEFSDDAEIQAFAEKQGFPGVLLKLGNVLGSDAPKVWQHLKTETGADDPDWNFQGKFLVDKEGTVSVPGDDLESDIAALM</sequence>
<dbReference type="Pfam" id="PF00255">
    <property type="entry name" value="GSHPx"/>
    <property type="match status" value="1"/>
</dbReference>
<evidence type="ECO:0000256" key="1">
    <source>
        <dbReference type="ARBA" id="ARBA00006926"/>
    </source>
</evidence>
<evidence type="ECO:0000256" key="2">
    <source>
        <dbReference type="ARBA" id="ARBA00022559"/>
    </source>
</evidence>
<keyword evidence="3" id="KW-0560">Oxidoreductase</keyword>
<comment type="similarity">
    <text evidence="1">Belongs to the glutathione peroxidase family.</text>
</comment>
<dbReference type="InterPro" id="IPR000889">
    <property type="entry name" value="Glutathione_peroxidase"/>
</dbReference>
<gene>
    <name evidence="5" type="ORF">CYCCA115_LOCUS23370</name>
</gene>
<dbReference type="AlphaFoldDB" id="A0AAD2GCK8"/>
<dbReference type="EMBL" id="CAKOGP040002402">
    <property type="protein sequence ID" value="CAJ1968722.1"/>
    <property type="molecule type" value="Genomic_DNA"/>
</dbReference>
<keyword evidence="2" id="KW-0575">Peroxidase</keyword>
<evidence type="ECO:0000313" key="6">
    <source>
        <dbReference type="Proteomes" id="UP001295423"/>
    </source>
</evidence>
<name>A0AAD2GCK8_9STRA</name>
<feature type="signal peptide" evidence="4">
    <location>
        <begin position="1"/>
        <end position="18"/>
    </location>
</feature>
<keyword evidence="6" id="KW-1185">Reference proteome</keyword>
<dbReference type="InterPro" id="IPR036249">
    <property type="entry name" value="Thioredoxin-like_sf"/>
</dbReference>
<evidence type="ECO:0008006" key="7">
    <source>
        <dbReference type="Google" id="ProtNLM"/>
    </source>
</evidence>
<dbReference type="GO" id="GO:0004601">
    <property type="term" value="F:peroxidase activity"/>
    <property type="evidence" value="ECO:0007669"/>
    <property type="project" value="UniProtKB-KW"/>
</dbReference>